<keyword evidence="3" id="KW-1185">Reference proteome</keyword>
<evidence type="ECO:0000313" key="2">
    <source>
        <dbReference type="EMBL" id="PRY83000.1"/>
    </source>
</evidence>
<accession>A0A2T0W8H4</accession>
<feature type="domain" description="N-acetyltransferase" evidence="1">
    <location>
        <begin position="6"/>
        <end position="199"/>
    </location>
</feature>
<evidence type="ECO:0000259" key="1">
    <source>
        <dbReference type="PROSITE" id="PS51186"/>
    </source>
</evidence>
<evidence type="ECO:0000313" key="3">
    <source>
        <dbReference type="Proteomes" id="UP000238205"/>
    </source>
</evidence>
<sequence length="215" mass="24808">MPQKTITYRSINKKDTKQLVTLISDTWHYEKITSTFCASHLSFAFLYSSLAHSTYTQVALKEGTPVGLIVGRISDVPLQQKVYLLHLYFHLFLLLFTSEGKQAIQSFRRHSQVNNALLKQTYETYDGELVLFAVDQSVRGSGIGSALFNQYLDYLKSVGARTFFLFTDTSCTYTFYEHKGLKRIGVLTRRMPFLQKDISFFLYRGDLQQPELNEH</sequence>
<keyword evidence="2" id="KW-0808">Transferase</keyword>
<dbReference type="CDD" id="cd04301">
    <property type="entry name" value="NAT_SF"/>
    <property type="match status" value="1"/>
</dbReference>
<comment type="caution">
    <text evidence="2">The sequence shown here is derived from an EMBL/GenBank/DDBJ whole genome shotgun (WGS) entry which is preliminary data.</text>
</comment>
<dbReference type="Proteomes" id="UP000238205">
    <property type="component" value="Unassembled WGS sequence"/>
</dbReference>
<dbReference type="InterPro" id="IPR000182">
    <property type="entry name" value="GNAT_dom"/>
</dbReference>
<protein>
    <submittedName>
        <fullName evidence="2">Acetyltransferase (GNAT) family protein</fullName>
    </submittedName>
</protein>
<dbReference type="SUPFAM" id="SSF55729">
    <property type="entry name" value="Acyl-CoA N-acyltransferases (Nat)"/>
    <property type="match status" value="1"/>
</dbReference>
<dbReference type="InterPro" id="IPR016181">
    <property type="entry name" value="Acyl_CoA_acyltransferase"/>
</dbReference>
<dbReference type="Gene3D" id="3.40.630.30">
    <property type="match status" value="1"/>
</dbReference>
<proteinExistence type="predicted"/>
<dbReference type="EMBL" id="PVTO01000007">
    <property type="protein sequence ID" value="PRY83000.1"/>
    <property type="molecule type" value="Genomic_DNA"/>
</dbReference>
<dbReference type="GO" id="GO:0016747">
    <property type="term" value="F:acyltransferase activity, transferring groups other than amino-acyl groups"/>
    <property type="evidence" value="ECO:0007669"/>
    <property type="project" value="InterPro"/>
</dbReference>
<dbReference type="PROSITE" id="PS51186">
    <property type="entry name" value="GNAT"/>
    <property type="match status" value="1"/>
</dbReference>
<dbReference type="RefSeq" id="WP_106192333.1">
    <property type="nucleotide sequence ID" value="NZ_PVTO01000007.1"/>
</dbReference>
<name>A0A2T0W8H4_9LACT</name>
<dbReference type="Pfam" id="PF00583">
    <property type="entry name" value="Acetyltransf_1"/>
    <property type="match status" value="1"/>
</dbReference>
<organism evidence="2 3">
    <name type="scientific">Alkalibacterium olivapovliticus</name>
    <dbReference type="NCBI Taxonomy" id="99907"/>
    <lineage>
        <taxon>Bacteria</taxon>
        <taxon>Bacillati</taxon>
        <taxon>Bacillota</taxon>
        <taxon>Bacilli</taxon>
        <taxon>Lactobacillales</taxon>
        <taxon>Carnobacteriaceae</taxon>
        <taxon>Alkalibacterium</taxon>
    </lineage>
</organism>
<dbReference type="AlphaFoldDB" id="A0A2T0W8H4"/>
<reference evidence="2 3" key="1">
    <citation type="submission" date="2018-03" db="EMBL/GenBank/DDBJ databases">
        <title>Genomic Encyclopedia of Archaeal and Bacterial Type Strains, Phase II (KMG-II): from individual species to whole genera.</title>
        <authorList>
            <person name="Goeker M."/>
        </authorList>
    </citation>
    <scope>NUCLEOTIDE SEQUENCE [LARGE SCALE GENOMIC DNA]</scope>
    <source>
        <strain evidence="2 3">DSM 13175</strain>
    </source>
</reference>
<gene>
    <name evidence="2" type="ORF">CLV38_10774</name>
</gene>